<keyword evidence="3" id="KW-0963">Cytoplasm</keyword>
<reference evidence="7" key="1">
    <citation type="submission" date="2023-03" db="EMBL/GenBank/DDBJ databases">
        <title>Electrophorus voltai genome.</title>
        <authorList>
            <person name="Bian C."/>
        </authorList>
    </citation>
    <scope>NUCLEOTIDE SEQUENCE</scope>
    <source>
        <strain evidence="7">CB-2022</strain>
        <tissue evidence="7">Muscle</tissue>
    </source>
</reference>
<feature type="compositionally biased region" description="Polar residues" evidence="5">
    <location>
        <begin position="333"/>
        <end position="351"/>
    </location>
</feature>
<dbReference type="AlphaFoldDB" id="A0AAD8ZR46"/>
<evidence type="ECO:0000256" key="5">
    <source>
        <dbReference type="SAM" id="MobiDB-lite"/>
    </source>
</evidence>
<feature type="compositionally biased region" description="Basic and acidic residues" evidence="5">
    <location>
        <begin position="72"/>
        <end position="85"/>
    </location>
</feature>
<dbReference type="PANTHER" id="PTHR16181:SF29">
    <property type="entry name" value="PROTEIN FAM83A-RELATED"/>
    <property type="match status" value="1"/>
</dbReference>
<dbReference type="EMBL" id="JAROKS010000006">
    <property type="protein sequence ID" value="KAK1802718.1"/>
    <property type="molecule type" value="Genomic_DNA"/>
</dbReference>
<sequence length="882" mass="97243">MALSQIQCLDDNHVNWRMNESKPEFFYSEDQRLALEALITGGRDAFDMYVKEHEVRPFLSEPELERLSRSVEDYKPGSESHKTDGITEGEDGTMSLQYWPDRSDISIPDLDLGWPDINAFRGVTRVNVYMQPPVDGQTHIKEVVRKTIAHAQKVIAVVMDVFTDVDIFKDMLDAGFKRKVGVYIIIEQSTVQHFLNMCERAGMHKGHLKHLRVRCTGGSEFHTHTAKKVRGSLGQKFIFVDGDRAVSGSYSFTWTASRLDRNLITVLTGQVVESFDKQFRELYLNSRSVNLSKLPMAEPPEPDPPPVSVPVSVPSAAVARKLINPKYALVETASRTSSDQASPKNSNSQYPLPQPVKREVAENPPIHPGLVGLQKAELIAYLPTWPEPDPPSDVIGFINIRDTSKPMQAHLMRSQLFETSQPIRFREPFTPPPEEPLPEKASPRPKVKHGKASTNPPGGPTNPQRQPDIKPPSDALPSAPPKETSPPALEVAPAQAEDADPQMVPNPPPPQQLTPAKPTQPSLVETQTDGKPLAPPVPKPRTLQVVVSPSHGLEPVQVSLISKDREACSTDPTSDSNEEGKAHDGAGPMAVPLPVSSVTVPPAAHTLVRLCVEKTHDDDDADSMNVMCTRSLRDKDESSTASDEFYECNDSDGNSMHPRLTNGGEATGGSGRVRGHASRPDLVNVMARFSQSMVDLRPETHAEPDTAERNFLNTQNRFTGKFYQPVSRSSAQEVYNRPKVVIAKPGVFHRPPKSSAHVIGGHKYWQAKFYTSARQPNTAAPPSASHASRSPRRRGSPYRSGELKSGRSLVQCVEHVHPLAPAHRTLTHTHSLSPQRRNEMQTPMGIPISKLASYRNMMGKAPGVMRGVGMGDKKVMRGQKES</sequence>
<evidence type="ECO:0000256" key="1">
    <source>
        <dbReference type="ARBA" id="ARBA00004245"/>
    </source>
</evidence>
<dbReference type="GO" id="GO:0019901">
    <property type="term" value="F:protein kinase binding"/>
    <property type="evidence" value="ECO:0007669"/>
    <property type="project" value="TreeGrafter"/>
</dbReference>
<dbReference type="Gene3D" id="3.30.870.10">
    <property type="entry name" value="Endonuclease Chain A"/>
    <property type="match status" value="1"/>
</dbReference>
<evidence type="ECO:0000256" key="3">
    <source>
        <dbReference type="ARBA" id="ARBA00022490"/>
    </source>
</evidence>
<proteinExistence type="inferred from homology"/>
<feature type="region of interest" description="Disordered" evidence="5">
    <location>
        <begin position="333"/>
        <end position="352"/>
    </location>
</feature>
<dbReference type="InterPro" id="IPR012461">
    <property type="entry name" value="SACK1"/>
</dbReference>
<evidence type="ECO:0000256" key="2">
    <source>
        <dbReference type="ARBA" id="ARBA00006937"/>
    </source>
</evidence>
<feature type="region of interest" description="Disordered" evidence="5">
    <location>
        <begin position="72"/>
        <end position="91"/>
    </location>
</feature>
<evidence type="ECO:0000256" key="4">
    <source>
        <dbReference type="ARBA" id="ARBA00023212"/>
    </source>
</evidence>
<feature type="domain" description="Scaffolding anchor of CK1" evidence="6">
    <location>
        <begin position="15"/>
        <end position="287"/>
    </location>
</feature>
<comment type="similarity">
    <text evidence="2">Belongs to the FAM83 family.</text>
</comment>
<accession>A0AAD8ZR46</accession>
<organism evidence="7 8">
    <name type="scientific">Electrophorus voltai</name>
    <dbReference type="NCBI Taxonomy" id="2609070"/>
    <lineage>
        <taxon>Eukaryota</taxon>
        <taxon>Metazoa</taxon>
        <taxon>Chordata</taxon>
        <taxon>Craniata</taxon>
        <taxon>Vertebrata</taxon>
        <taxon>Euteleostomi</taxon>
        <taxon>Actinopterygii</taxon>
        <taxon>Neopterygii</taxon>
        <taxon>Teleostei</taxon>
        <taxon>Ostariophysi</taxon>
        <taxon>Gymnotiformes</taxon>
        <taxon>Gymnotoidei</taxon>
        <taxon>Gymnotidae</taxon>
        <taxon>Electrophorus</taxon>
    </lineage>
</organism>
<feature type="region of interest" description="Disordered" evidence="5">
    <location>
        <begin position="418"/>
        <end position="588"/>
    </location>
</feature>
<keyword evidence="8" id="KW-1185">Reference proteome</keyword>
<name>A0AAD8ZR46_9TELE</name>
<dbReference type="PANTHER" id="PTHR16181">
    <property type="entry name" value="PROTEIN FAM83A-RELATED"/>
    <property type="match status" value="1"/>
</dbReference>
<dbReference type="InterPro" id="IPR050944">
    <property type="entry name" value="FAM83"/>
</dbReference>
<keyword evidence="4" id="KW-0206">Cytoskeleton</keyword>
<feature type="region of interest" description="Disordered" evidence="5">
    <location>
        <begin position="774"/>
        <end position="806"/>
    </location>
</feature>
<dbReference type="GO" id="GO:0005856">
    <property type="term" value="C:cytoskeleton"/>
    <property type="evidence" value="ECO:0007669"/>
    <property type="project" value="UniProtKB-SubCell"/>
</dbReference>
<evidence type="ECO:0000313" key="7">
    <source>
        <dbReference type="EMBL" id="KAK1802718.1"/>
    </source>
</evidence>
<protein>
    <recommendedName>
        <fullName evidence="6">Scaffolding anchor of CK1 domain-containing protein</fullName>
    </recommendedName>
</protein>
<comment type="subcellular location">
    <subcellularLocation>
        <location evidence="1">Cytoplasm</location>
        <location evidence="1">Cytoskeleton</location>
    </subcellularLocation>
</comment>
<dbReference type="SUPFAM" id="SSF56024">
    <property type="entry name" value="Phospholipase D/nuclease"/>
    <property type="match status" value="1"/>
</dbReference>
<feature type="region of interest" description="Disordered" evidence="5">
    <location>
        <begin position="634"/>
        <end position="679"/>
    </location>
</feature>
<gene>
    <name evidence="7" type="ORF">P4O66_021250</name>
</gene>
<comment type="caution">
    <text evidence="7">The sequence shown here is derived from an EMBL/GenBank/DDBJ whole genome shotgun (WGS) entry which is preliminary data.</text>
</comment>
<dbReference type="FunFam" id="3.30.870.10:FF:000004">
    <property type="entry name" value="protein FAM83H isoform X2"/>
    <property type="match status" value="1"/>
</dbReference>
<dbReference type="Pfam" id="PF07894">
    <property type="entry name" value="SACK1"/>
    <property type="match status" value="1"/>
</dbReference>
<dbReference type="GO" id="GO:0007165">
    <property type="term" value="P:signal transduction"/>
    <property type="evidence" value="ECO:0007669"/>
    <property type="project" value="TreeGrafter"/>
</dbReference>
<feature type="compositionally biased region" description="Polar residues" evidence="5">
    <location>
        <begin position="452"/>
        <end position="465"/>
    </location>
</feature>
<dbReference type="Proteomes" id="UP001239994">
    <property type="component" value="Unassembled WGS sequence"/>
</dbReference>
<evidence type="ECO:0000259" key="6">
    <source>
        <dbReference type="Pfam" id="PF07894"/>
    </source>
</evidence>
<evidence type="ECO:0000313" key="8">
    <source>
        <dbReference type="Proteomes" id="UP001239994"/>
    </source>
</evidence>